<evidence type="ECO:0000313" key="3">
    <source>
        <dbReference type="EMBL" id="KAE9159711.1"/>
    </source>
</evidence>
<dbReference type="EMBL" id="QXGF01007768">
    <property type="protein sequence ID" value="KAE8917202.1"/>
    <property type="molecule type" value="Genomic_DNA"/>
</dbReference>
<gene>
    <name evidence="3" type="ORF">PF005_g31935</name>
    <name evidence="2" type="ORF">PF006_g31976</name>
    <name evidence="1" type="ORF">PF009_g32476</name>
</gene>
<dbReference type="Proteomes" id="UP000440732">
    <property type="component" value="Unassembled WGS sequence"/>
</dbReference>
<sequence length="106" mass="11609">MSAKAARSSMGLFKLWTTDSGTFPVVIICSFAAVAPARRPAATCCTTRTCASTRASATAPVHYQSEDGADWRARRFHFANIHRNAINQSRQFDPAFAKDENKSVAR</sequence>
<protein>
    <submittedName>
        <fullName evidence="2">Uncharacterized protein</fullName>
    </submittedName>
</protein>
<proteinExistence type="predicted"/>
<evidence type="ECO:0000313" key="2">
    <source>
        <dbReference type="EMBL" id="KAE9059085.1"/>
    </source>
</evidence>
<dbReference type="EMBL" id="QXGB01007070">
    <property type="protein sequence ID" value="KAE9159711.1"/>
    <property type="molecule type" value="Genomic_DNA"/>
</dbReference>
<dbReference type="OrthoDB" id="57560at2759"/>
<evidence type="ECO:0000313" key="4">
    <source>
        <dbReference type="Proteomes" id="UP000429523"/>
    </source>
</evidence>
<dbReference type="AlphaFoldDB" id="A0A6A3PU35"/>
<dbReference type="Proteomes" id="UP000429523">
    <property type="component" value="Unassembled WGS sequence"/>
</dbReference>
<dbReference type="Proteomes" id="UP000433483">
    <property type="component" value="Unassembled WGS sequence"/>
</dbReference>
<evidence type="ECO:0000313" key="1">
    <source>
        <dbReference type="EMBL" id="KAE8917202.1"/>
    </source>
</evidence>
<evidence type="ECO:0000313" key="5">
    <source>
        <dbReference type="Proteomes" id="UP000433483"/>
    </source>
</evidence>
<name>A0A6A3PU35_9STRA</name>
<organism evidence="2 6">
    <name type="scientific">Phytophthora fragariae</name>
    <dbReference type="NCBI Taxonomy" id="53985"/>
    <lineage>
        <taxon>Eukaryota</taxon>
        <taxon>Sar</taxon>
        <taxon>Stramenopiles</taxon>
        <taxon>Oomycota</taxon>
        <taxon>Peronosporomycetes</taxon>
        <taxon>Peronosporales</taxon>
        <taxon>Peronosporaceae</taxon>
        <taxon>Phytophthora</taxon>
    </lineage>
</organism>
<dbReference type="EMBL" id="QXGA01007939">
    <property type="protein sequence ID" value="KAE9059085.1"/>
    <property type="molecule type" value="Genomic_DNA"/>
</dbReference>
<comment type="caution">
    <text evidence="2">The sequence shown here is derived from an EMBL/GenBank/DDBJ whole genome shotgun (WGS) entry which is preliminary data.</text>
</comment>
<accession>A0A6A3PU35</accession>
<reference evidence="4 5" key="1">
    <citation type="submission" date="2018-08" db="EMBL/GenBank/DDBJ databases">
        <title>Genomic investigation of the strawberry pathogen Phytophthora fragariae indicates pathogenicity is determined by transcriptional variation in three key races.</title>
        <authorList>
            <person name="Adams T.M."/>
            <person name="Armitage A.D."/>
            <person name="Sobczyk M.K."/>
            <person name="Bates H.J."/>
            <person name="Dunwell J.M."/>
            <person name="Nellist C.F."/>
            <person name="Harrison R.J."/>
        </authorList>
    </citation>
    <scope>NUCLEOTIDE SEQUENCE [LARGE SCALE GENOMIC DNA]</scope>
    <source>
        <strain evidence="3 5">NOV-27</strain>
        <strain evidence="2 6">NOV-5</strain>
        <strain evidence="1 4">NOV-9</strain>
    </source>
</reference>
<evidence type="ECO:0000313" key="6">
    <source>
        <dbReference type="Proteomes" id="UP000440732"/>
    </source>
</evidence>
<keyword evidence="5" id="KW-1185">Reference proteome</keyword>